<dbReference type="PANTHER" id="PTHR42930">
    <property type="entry name" value="PHOSPHATE-SPECIFIC TRANSPORT SYSTEM ACCESSORY PROTEIN PHOU"/>
    <property type="match status" value="1"/>
</dbReference>
<dbReference type="OrthoDB" id="9814256at2"/>
<dbReference type="AlphaFoldDB" id="A0A4Q9KGL1"/>
<comment type="function">
    <text evidence="7">Plays a role in the regulation of phosphate uptake.</text>
</comment>
<keyword evidence="5 7" id="KW-0963">Cytoplasm</keyword>
<comment type="subcellular location">
    <subcellularLocation>
        <location evidence="1 7">Cytoplasm</location>
    </subcellularLocation>
</comment>
<dbReference type="SUPFAM" id="SSF109755">
    <property type="entry name" value="PhoU-like"/>
    <property type="match status" value="1"/>
</dbReference>
<feature type="domain" description="PhoU" evidence="8">
    <location>
        <begin position="122"/>
        <end position="202"/>
    </location>
</feature>
<dbReference type="GO" id="GO:0030643">
    <property type="term" value="P:intracellular phosphate ion homeostasis"/>
    <property type="evidence" value="ECO:0007669"/>
    <property type="project" value="InterPro"/>
</dbReference>
<reference evidence="9 10" key="1">
    <citation type="submission" date="2019-01" db="EMBL/GenBank/DDBJ databases">
        <title>Lactibacter flavus gen. nov., sp. nov., a novel bacterium of the family Propionibacteriaceae isolated from raw milk and dairy products.</title>
        <authorList>
            <person name="Huptas C."/>
            <person name="Wenning M."/>
            <person name="Breitenwieser F."/>
            <person name="Doll E."/>
            <person name="Von Neubeck M."/>
            <person name="Busse H.-J."/>
            <person name="Scherer S."/>
        </authorList>
    </citation>
    <scope>NUCLEOTIDE SEQUENCE [LARGE SCALE GENOMIC DNA]</scope>
    <source>
        <strain evidence="9 10">KCTC 33808</strain>
    </source>
</reference>
<dbReference type="InterPro" id="IPR026022">
    <property type="entry name" value="PhoU_dom"/>
</dbReference>
<accession>A0A4Q9KGL1</accession>
<dbReference type="Proteomes" id="UP000292373">
    <property type="component" value="Unassembled WGS sequence"/>
</dbReference>
<evidence type="ECO:0000256" key="5">
    <source>
        <dbReference type="ARBA" id="ARBA00022490"/>
    </source>
</evidence>
<organism evidence="9 10">
    <name type="scientific">Propioniciclava sinopodophylli</name>
    <dbReference type="NCBI Taxonomy" id="1837344"/>
    <lineage>
        <taxon>Bacteria</taxon>
        <taxon>Bacillati</taxon>
        <taxon>Actinomycetota</taxon>
        <taxon>Actinomycetes</taxon>
        <taxon>Propionibacteriales</taxon>
        <taxon>Propionibacteriaceae</taxon>
        <taxon>Propioniciclava</taxon>
    </lineage>
</organism>
<evidence type="ECO:0000256" key="7">
    <source>
        <dbReference type="PIRNR" id="PIRNR003107"/>
    </source>
</evidence>
<sequence>MRESYHEELTSVVTDLVTMTDRVQTAVQDATRALLTTDLAAAEKVIGDDVVLDRLHDDLEQRCFSLLARQSPVAGELRTLVAALRMVADLARMGDLSAHIAKIARMRYPRGAVPESMQPNFQRMAVLASEMVEAAGRTLRERNVLDAEKMADHDEEIDELRTHQFRVLLDDSWNHGVEAAVDCALLGRYYERIADHAVLMGSRVIYIVTGLHPEGENWTIA</sequence>
<gene>
    <name evidence="9" type="primary">phoU</name>
    <name evidence="9" type="ORF">ET989_00440</name>
</gene>
<evidence type="ECO:0000313" key="10">
    <source>
        <dbReference type="Proteomes" id="UP000292373"/>
    </source>
</evidence>
<dbReference type="PIRSF" id="PIRSF003107">
    <property type="entry name" value="PhoU"/>
    <property type="match status" value="1"/>
</dbReference>
<evidence type="ECO:0000256" key="3">
    <source>
        <dbReference type="ARBA" id="ARBA00011738"/>
    </source>
</evidence>
<evidence type="ECO:0000256" key="2">
    <source>
        <dbReference type="ARBA" id="ARBA00008107"/>
    </source>
</evidence>
<dbReference type="PANTHER" id="PTHR42930:SF3">
    <property type="entry name" value="PHOSPHATE-SPECIFIC TRANSPORT SYSTEM ACCESSORY PROTEIN PHOU"/>
    <property type="match status" value="1"/>
</dbReference>
<feature type="domain" description="PhoU" evidence="8">
    <location>
        <begin position="17"/>
        <end position="103"/>
    </location>
</feature>
<dbReference type="FunFam" id="1.20.58.220:FF:000004">
    <property type="entry name" value="Phosphate-specific transport system accessory protein PhoU"/>
    <property type="match status" value="1"/>
</dbReference>
<evidence type="ECO:0000259" key="8">
    <source>
        <dbReference type="Pfam" id="PF01895"/>
    </source>
</evidence>
<dbReference type="RefSeq" id="WP_131166595.1">
    <property type="nucleotide sequence ID" value="NZ_CANLBI010000006.1"/>
</dbReference>
<evidence type="ECO:0000313" key="9">
    <source>
        <dbReference type="EMBL" id="TBT88464.1"/>
    </source>
</evidence>
<name>A0A4Q9KGL1_9ACTN</name>
<comment type="similarity">
    <text evidence="2 7">Belongs to the PhoU family.</text>
</comment>
<dbReference type="InterPro" id="IPR038078">
    <property type="entry name" value="PhoU-like_sf"/>
</dbReference>
<proteinExistence type="inferred from homology"/>
<dbReference type="GO" id="GO:0005737">
    <property type="term" value="C:cytoplasm"/>
    <property type="evidence" value="ECO:0007669"/>
    <property type="project" value="UniProtKB-SubCell"/>
</dbReference>
<keyword evidence="10" id="KW-1185">Reference proteome</keyword>
<keyword evidence="6 7" id="KW-0592">Phosphate transport</keyword>
<comment type="subunit">
    <text evidence="3 7">Homodimer.</text>
</comment>
<comment type="caution">
    <text evidence="9">The sequence shown here is derived from an EMBL/GenBank/DDBJ whole genome shotgun (WGS) entry which is preliminary data.</text>
</comment>
<keyword evidence="4 7" id="KW-0813">Transport</keyword>
<dbReference type="InterPro" id="IPR028366">
    <property type="entry name" value="PhoU"/>
</dbReference>
<dbReference type="GO" id="GO:0006817">
    <property type="term" value="P:phosphate ion transport"/>
    <property type="evidence" value="ECO:0007669"/>
    <property type="project" value="UniProtKB-KW"/>
</dbReference>
<dbReference type="GO" id="GO:0045936">
    <property type="term" value="P:negative regulation of phosphate metabolic process"/>
    <property type="evidence" value="ECO:0007669"/>
    <property type="project" value="InterPro"/>
</dbReference>
<evidence type="ECO:0000256" key="6">
    <source>
        <dbReference type="ARBA" id="ARBA00022592"/>
    </source>
</evidence>
<dbReference type="Pfam" id="PF01895">
    <property type="entry name" value="PhoU"/>
    <property type="match status" value="2"/>
</dbReference>
<dbReference type="Gene3D" id="1.20.58.220">
    <property type="entry name" value="Phosphate transport system protein phou homolog 2, domain 2"/>
    <property type="match status" value="1"/>
</dbReference>
<protein>
    <recommendedName>
        <fullName evidence="7">Phosphate-specific transport system accessory protein PhoU</fullName>
    </recommendedName>
</protein>
<evidence type="ECO:0000256" key="4">
    <source>
        <dbReference type="ARBA" id="ARBA00022448"/>
    </source>
</evidence>
<dbReference type="NCBIfam" id="TIGR02135">
    <property type="entry name" value="phoU_full"/>
    <property type="match status" value="1"/>
</dbReference>
<dbReference type="EMBL" id="SDMQ01000001">
    <property type="protein sequence ID" value="TBT88464.1"/>
    <property type="molecule type" value="Genomic_DNA"/>
</dbReference>
<evidence type="ECO:0000256" key="1">
    <source>
        <dbReference type="ARBA" id="ARBA00004496"/>
    </source>
</evidence>